<feature type="domain" description="HhH-GPD" evidence="15">
    <location>
        <begin position="54"/>
        <end position="205"/>
    </location>
</feature>
<evidence type="ECO:0000256" key="11">
    <source>
        <dbReference type="ARBA" id="ARBA00023014"/>
    </source>
</evidence>
<keyword evidence="10 14" id="KW-0408">Iron</keyword>
<dbReference type="CDD" id="cd00056">
    <property type="entry name" value="ENDO3c"/>
    <property type="match status" value="1"/>
</dbReference>
<dbReference type="InterPro" id="IPR029119">
    <property type="entry name" value="MutY_C"/>
</dbReference>
<dbReference type="InterPro" id="IPR011257">
    <property type="entry name" value="DNA_glycosylase"/>
</dbReference>
<evidence type="ECO:0000256" key="12">
    <source>
        <dbReference type="ARBA" id="ARBA00023204"/>
    </source>
</evidence>
<sequence>MSGSIIPDKLPVASINSFRKSVLAWYDQNRRTLPWRALPGQKPNPYHVWLSEVMLQQTVVATVVPYFQSFVRLWPTVHHLAQAPQDDVLKAWAGLGYYARARNLHKASHMISTELGGVFPQAEQALKSIPGIGDYTAAAILSIAFDQPAVVVDGNVERVVSRYFAITEPLPKGKILIRKAAALLAQGRIDRPADYAQALMDLGAAICVPKNPRCSACPVSRTCQARKQGHAASFPVRATKKAKPFKSGAIYLIKSRDNCRILLEKRPEEGLFGGMSGFLTSEWGDQGHFEHPERILSLGMPQKMRGALIKHSFTHFDLELQGYELIALRKPSGTSFWVNKNDILESGLPSLFQKFARFIVDNKRYGALL</sequence>
<comment type="cofactor">
    <cofactor evidence="14">
        <name>[4Fe-4S] cluster</name>
        <dbReference type="ChEBI" id="CHEBI:49883"/>
    </cofactor>
    <text evidence="14">Binds 1 [4Fe-4S] cluster.</text>
</comment>
<dbReference type="Pfam" id="PF00633">
    <property type="entry name" value="HHH"/>
    <property type="match status" value="1"/>
</dbReference>
<proteinExistence type="inferred from homology"/>
<dbReference type="Gene3D" id="1.10.1670.10">
    <property type="entry name" value="Helix-hairpin-Helix base-excision DNA repair enzymes (C-terminal)"/>
    <property type="match status" value="1"/>
</dbReference>
<evidence type="ECO:0000256" key="14">
    <source>
        <dbReference type="RuleBase" id="RU365096"/>
    </source>
</evidence>
<dbReference type="AlphaFoldDB" id="A0A7T5UHK8"/>
<dbReference type="PANTHER" id="PTHR42944:SF1">
    <property type="entry name" value="ADENINE DNA GLYCOSYLASE"/>
    <property type="match status" value="1"/>
</dbReference>
<dbReference type="Gene3D" id="3.90.79.10">
    <property type="entry name" value="Nucleoside Triphosphate Pyrophosphohydrolase"/>
    <property type="match status" value="1"/>
</dbReference>
<dbReference type="InterPro" id="IPR015797">
    <property type="entry name" value="NUDIX_hydrolase-like_dom_sf"/>
</dbReference>
<evidence type="ECO:0000256" key="7">
    <source>
        <dbReference type="ARBA" id="ARBA00022723"/>
    </source>
</evidence>
<comment type="function">
    <text evidence="2">Adenine glycosylase active on G-A mispairs. MutY also corrects error-prone DNA synthesis past GO lesions which are due to the oxidatively damaged form of guanine: 7,8-dihydro-8-oxoguanine (8-oxo-dGTP).</text>
</comment>
<gene>
    <name evidence="16" type="primary">mutY</name>
    <name evidence="16" type="ORF">HYS17_07760</name>
</gene>
<dbReference type="GO" id="GO:0034039">
    <property type="term" value="F:8-oxo-7,8-dihydroguanine DNA N-glycosylase activity"/>
    <property type="evidence" value="ECO:0007669"/>
    <property type="project" value="TreeGrafter"/>
</dbReference>
<dbReference type="PROSITE" id="PS00764">
    <property type="entry name" value="ENDONUCLEASE_III_1"/>
    <property type="match status" value="1"/>
</dbReference>
<dbReference type="InterPro" id="IPR003265">
    <property type="entry name" value="HhH-GPD_domain"/>
</dbReference>
<evidence type="ECO:0000313" key="16">
    <source>
        <dbReference type="EMBL" id="QQG37414.1"/>
    </source>
</evidence>
<dbReference type="FunFam" id="1.10.340.30:FF:000002">
    <property type="entry name" value="Adenine DNA glycosylase"/>
    <property type="match status" value="1"/>
</dbReference>
<evidence type="ECO:0000256" key="2">
    <source>
        <dbReference type="ARBA" id="ARBA00002933"/>
    </source>
</evidence>
<evidence type="ECO:0000256" key="13">
    <source>
        <dbReference type="ARBA" id="ARBA00023295"/>
    </source>
</evidence>
<evidence type="ECO:0000259" key="15">
    <source>
        <dbReference type="SMART" id="SM00478"/>
    </source>
</evidence>
<accession>A0A7T5UHK8</accession>
<dbReference type="Gene3D" id="1.10.340.30">
    <property type="entry name" value="Hypothetical protein, domain 2"/>
    <property type="match status" value="1"/>
</dbReference>
<keyword evidence="7" id="KW-0479">Metal-binding</keyword>
<protein>
    <recommendedName>
        <fullName evidence="5 14">Adenine DNA glycosylase</fullName>
        <ecNumber evidence="4 14">3.2.2.31</ecNumber>
    </recommendedName>
</protein>
<dbReference type="InterPro" id="IPR023170">
    <property type="entry name" value="HhH_base_excis_C"/>
</dbReference>
<dbReference type="SMART" id="SM00478">
    <property type="entry name" value="ENDO3c"/>
    <property type="match status" value="1"/>
</dbReference>
<keyword evidence="12" id="KW-0234">DNA repair</keyword>
<dbReference type="Pfam" id="PF14815">
    <property type="entry name" value="NUDIX_4"/>
    <property type="match status" value="1"/>
</dbReference>
<evidence type="ECO:0000256" key="6">
    <source>
        <dbReference type="ARBA" id="ARBA00022485"/>
    </source>
</evidence>
<dbReference type="InterPro" id="IPR004036">
    <property type="entry name" value="Endonuclease-III-like_CS2"/>
</dbReference>
<reference evidence="16 17" key="1">
    <citation type="submission" date="2020-07" db="EMBL/GenBank/DDBJ databases">
        <title>Huge and variable diversity of episymbiotic CPR bacteria and DPANN archaea in groundwater ecosystems.</title>
        <authorList>
            <person name="He C.Y."/>
            <person name="Keren R."/>
            <person name="Whittaker M."/>
            <person name="Farag I.F."/>
            <person name="Doudna J."/>
            <person name="Cate J.H.D."/>
            <person name="Banfield J.F."/>
        </authorList>
    </citation>
    <scope>NUCLEOTIDE SEQUENCE [LARGE SCALE GENOMIC DNA]</scope>
    <source>
        <strain evidence="16">NC_groundwater_70_Ag_B-0.1um_54_66</strain>
    </source>
</reference>
<dbReference type="PROSITE" id="PS01155">
    <property type="entry name" value="ENDONUCLEASE_III_2"/>
    <property type="match status" value="1"/>
</dbReference>
<evidence type="ECO:0000256" key="4">
    <source>
        <dbReference type="ARBA" id="ARBA00012045"/>
    </source>
</evidence>
<dbReference type="Pfam" id="PF00730">
    <property type="entry name" value="HhH-GPD"/>
    <property type="match status" value="1"/>
</dbReference>
<dbReference type="InterPro" id="IPR000445">
    <property type="entry name" value="HhH_motif"/>
</dbReference>
<dbReference type="CDD" id="cd03431">
    <property type="entry name" value="NUDIX_DNA_Glycosylase_C-MutY"/>
    <property type="match status" value="1"/>
</dbReference>
<dbReference type="GO" id="GO:0006298">
    <property type="term" value="P:mismatch repair"/>
    <property type="evidence" value="ECO:0007669"/>
    <property type="project" value="TreeGrafter"/>
</dbReference>
<dbReference type="GO" id="GO:0046872">
    <property type="term" value="F:metal ion binding"/>
    <property type="evidence" value="ECO:0007669"/>
    <property type="project" value="UniProtKB-UniRule"/>
</dbReference>
<comment type="similarity">
    <text evidence="3 14">Belongs to the Nth/MutY family.</text>
</comment>
<dbReference type="GO" id="GO:0000701">
    <property type="term" value="F:purine-specific mismatch base pair DNA N-glycosylase activity"/>
    <property type="evidence" value="ECO:0007669"/>
    <property type="project" value="UniProtKB-EC"/>
</dbReference>
<evidence type="ECO:0000256" key="9">
    <source>
        <dbReference type="ARBA" id="ARBA00022801"/>
    </source>
</evidence>
<keyword evidence="8 14" id="KW-0227">DNA damage</keyword>
<dbReference type="EC" id="3.2.2.31" evidence="4 14"/>
<evidence type="ECO:0000256" key="8">
    <source>
        <dbReference type="ARBA" id="ARBA00022763"/>
    </source>
</evidence>
<keyword evidence="9" id="KW-0378">Hydrolase</keyword>
<dbReference type="GO" id="GO:0032357">
    <property type="term" value="F:oxidized purine DNA binding"/>
    <property type="evidence" value="ECO:0007669"/>
    <property type="project" value="TreeGrafter"/>
</dbReference>
<organism evidence="16 17">
    <name type="scientific">Micavibrio aeruginosavorus</name>
    <dbReference type="NCBI Taxonomy" id="349221"/>
    <lineage>
        <taxon>Bacteria</taxon>
        <taxon>Pseudomonadati</taxon>
        <taxon>Bdellovibrionota</taxon>
        <taxon>Bdellovibrionia</taxon>
        <taxon>Bdellovibrionales</taxon>
        <taxon>Pseudobdellovibrionaceae</taxon>
        <taxon>Micavibrio</taxon>
    </lineage>
</organism>
<keyword evidence="13 14" id="KW-0326">Glycosidase</keyword>
<dbReference type="InterPro" id="IPR005760">
    <property type="entry name" value="A/G_AdeGlyc_MutY"/>
</dbReference>
<evidence type="ECO:0000256" key="10">
    <source>
        <dbReference type="ARBA" id="ARBA00023004"/>
    </source>
</evidence>
<dbReference type="GO" id="GO:0035485">
    <property type="term" value="F:adenine/guanine mispair binding"/>
    <property type="evidence" value="ECO:0007669"/>
    <property type="project" value="TreeGrafter"/>
</dbReference>
<dbReference type="GO" id="GO:0006284">
    <property type="term" value="P:base-excision repair"/>
    <property type="evidence" value="ECO:0007669"/>
    <property type="project" value="UniProtKB-UniRule"/>
</dbReference>
<evidence type="ECO:0000256" key="3">
    <source>
        <dbReference type="ARBA" id="ARBA00008343"/>
    </source>
</evidence>
<evidence type="ECO:0000313" key="17">
    <source>
        <dbReference type="Proteomes" id="UP000595362"/>
    </source>
</evidence>
<evidence type="ECO:0000256" key="5">
    <source>
        <dbReference type="ARBA" id="ARBA00022023"/>
    </source>
</evidence>
<dbReference type="NCBIfam" id="TIGR01084">
    <property type="entry name" value="mutY"/>
    <property type="match status" value="1"/>
</dbReference>
<dbReference type="SUPFAM" id="SSF55811">
    <property type="entry name" value="Nudix"/>
    <property type="match status" value="1"/>
</dbReference>
<dbReference type="SUPFAM" id="SSF48150">
    <property type="entry name" value="DNA-glycosylase"/>
    <property type="match status" value="1"/>
</dbReference>
<dbReference type="Proteomes" id="UP000595362">
    <property type="component" value="Chromosome"/>
</dbReference>
<dbReference type="InterPro" id="IPR044298">
    <property type="entry name" value="MIG/MutY"/>
</dbReference>
<keyword evidence="11" id="KW-0411">Iron-sulfur</keyword>
<name>A0A7T5UHK8_9BACT</name>
<dbReference type="InterPro" id="IPR004035">
    <property type="entry name" value="Endouclease-III_FeS-bd_BS"/>
</dbReference>
<dbReference type="PANTHER" id="PTHR42944">
    <property type="entry name" value="ADENINE DNA GLYCOSYLASE"/>
    <property type="match status" value="1"/>
</dbReference>
<keyword evidence="6" id="KW-0004">4Fe-4S</keyword>
<comment type="catalytic activity">
    <reaction evidence="1 14">
        <text>Hydrolyzes free adenine bases from 7,8-dihydro-8-oxoguanine:adenine mismatched double-stranded DNA, leaving an apurinic site.</text>
        <dbReference type="EC" id="3.2.2.31"/>
    </reaction>
</comment>
<dbReference type="GO" id="GO:0051539">
    <property type="term" value="F:4 iron, 4 sulfur cluster binding"/>
    <property type="evidence" value="ECO:0007669"/>
    <property type="project" value="UniProtKB-UniRule"/>
</dbReference>
<dbReference type="EMBL" id="CP066681">
    <property type="protein sequence ID" value="QQG37414.1"/>
    <property type="molecule type" value="Genomic_DNA"/>
</dbReference>
<evidence type="ECO:0000256" key="1">
    <source>
        <dbReference type="ARBA" id="ARBA00000843"/>
    </source>
</evidence>